<sequence>MSPGCMQETATPLTPVTPRIGRKRSNLDDSTSPSDTKKKPRQNESPANSMSPSPSRAGTPQNVSIAAKLAAYNIAPPPNRTSSTQTSTNPVTLPLICEVTNAALQDEFLKAEGIYSTPLPALRAGTLVSWSSSAVRKGNIQFTEWVSLGEDIDFAYLMKPFKFTRHGQFINLARIDSRDLTAYRPPSNAVHRVLYTRDNHEPAICLFPIYVEASYIKSFAATNTLPPKRFHKIDGLLHSHDADRATAVITMLLGEGSSRVGADVYGDVVTWSTRFERENDNSQYQNRVYSSSTSGNSSTSNALGSYSLPFDANIPVYDARPVNDVTPAFNFFEDLPTIDTVLRRYDSEIPTGSLAVVASTVTSTTNTKIAGVNVKVNLNLRFIILLGIPSTTVTV</sequence>
<evidence type="ECO:0000256" key="1">
    <source>
        <dbReference type="SAM" id="MobiDB-lite"/>
    </source>
</evidence>
<evidence type="ECO:0000313" key="3">
    <source>
        <dbReference type="Proteomes" id="UP001498398"/>
    </source>
</evidence>
<name>A0ABR1J4K0_9AGAR</name>
<gene>
    <name evidence="2" type="ORF">VKT23_014654</name>
</gene>
<dbReference type="EMBL" id="JBANRG010000045">
    <property type="protein sequence ID" value="KAK7446031.1"/>
    <property type="molecule type" value="Genomic_DNA"/>
</dbReference>
<protein>
    <submittedName>
        <fullName evidence="2">Uncharacterized protein</fullName>
    </submittedName>
</protein>
<organism evidence="2 3">
    <name type="scientific">Marasmiellus scandens</name>
    <dbReference type="NCBI Taxonomy" id="2682957"/>
    <lineage>
        <taxon>Eukaryota</taxon>
        <taxon>Fungi</taxon>
        <taxon>Dikarya</taxon>
        <taxon>Basidiomycota</taxon>
        <taxon>Agaricomycotina</taxon>
        <taxon>Agaricomycetes</taxon>
        <taxon>Agaricomycetidae</taxon>
        <taxon>Agaricales</taxon>
        <taxon>Marasmiineae</taxon>
        <taxon>Omphalotaceae</taxon>
        <taxon>Marasmiellus</taxon>
    </lineage>
</organism>
<dbReference type="Proteomes" id="UP001498398">
    <property type="component" value="Unassembled WGS sequence"/>
</dbReference>
<reference evidence="2 3" key="1">
    <citation type="submission" date="2024-01" db="EMBL/GenBank/DDBJ databases">
        <title>A draft genome for the cacao thread blight pathogen Marasmiellus scandens.</title>
        <authorList>
            <person name="Baruah I.K."/>
            <person name="Leung J."/>
            <person name="Bukari Y."/>
            <person name="Amoako-Attah I."/>
            <person name="Meinhardt L.W."/>
            <person name="Bailey B.A."/>
            <person name="Cohen S.P."/>
        </authorList>
    </citation>
    <scope>NUCLEOTIDE SEQUENCE [LARGE SCALE GENOMIC DNA]</scope>
    <source>
        <strain evidence="2 3">GH-19</strain>
    </source>
</reference>
<evidence type="ECO:0000313" key="2">
    <source>
        <dbReference type="EMBL" id="KAK7446031.1"/>
    </source>
</evidence>
<keyword evidence="3" id="KW-1185">Reference proteome</keyword>
<accession>A0ABR1J4K0</accession>
<proteinExistence type="predicted"/>
<comment type="caution">
    <text evidence="2">The sequence shown here is derived from an EMBL/GenBank/DDBJ whole genome shotgun (WGS) entry which is preliminary data.</text>
</comment>
<feature type="region of interest" description="Disordered" evidence="1">
    <location>
        <begin position="1"/>
        <end position="61"/>
    </location>
</feature>
<feature type="compositionally biased region" description="Polar residues" evidence="1">
    <location>
        <begin position="43"/>
        <end position="61"/>
    </location>
</feature>